<dbReference type="EMBL" id="JACASF010000016">
    <property type="protein sequence ID" value="KAF6426116.1"/>
    <property type="molecule type" value="Genomic_DNA"/>
</dbReference>
<evidence type="ECO:0000313" key="2">
    <source>
        <dbReference type="EMBL" id="KAF6426116.1"/>
    </source>
</evidence>
<protein>
    <submittedName>
        <fullName evidence="2">Uncharacterized protein</fullName>
    </submittedName>
</protein>
<dbReference type="InParanoid" id="A0A7J8DSX4"/>
<reference evidence="2 3" key="1">
    <citation type="journal article" date="2020" name="Nature">
        <title>Six reference-quality genomes reveal evolution of bat adaptations.</title>
        <authorList>
            <person name="Jebb D."/>
            <person name="Huang Z."/>
            <person name="Pippel M."/>
            <person name="Hughes G.M."/>
            <person name="Lavrichenko K."/>
            <person name="Devanna P."/>
            <person name="Winkler S."/>
            <person name="Jermiin L.S."/>
            <person name="Skirmuntt E.C."/>
            <person name="Katzourakis A."/>
            <person name="Burkitt-Gray L."/>
            <person name="Ray D.A."/>
            <person name="Sullivan K.A.M."/>
            <person name="Roscito J.G."/>
            <person name="Kirilenko B.M."/>
            <person name="Davalos L.M."/>
            <person name="Corthals A.P."/>
            <person name="Power M.L."/>
            <person name="Jones G."/>
            <person name="Ransome R.D."/>
            <person name="Dechmann D.K.N."/>
            <person name="Locatelli A.G."/>
            <person name="Puechmaille S.J."/>
            <person name="Fedrigo O."/>
            <person name="Jarvis E.D."/>
            <person name="Hiller M."/>
            <person name="Vernes S.C."/>
            <person name="Myers E.W."/>
            <person name="Teeling E.C."/>
        </authorList>
    </citation>
    <scope>NUCLEOTIDE SEQUENCE [LARGE SCALE GENOMIC DNA]</scope>
    <source>
        <strain evidence="2">MMolMol1</strain>
        <tissue evidence="2">Muscle</tissue>
    </source>
</reference>
<evidence type="ECO:0000256" key="1">
    <source>
        <dbReference type="SAM" id="MobiDB-lite"/>
    </source>
</evidence>
<dbReference type="Pfam" id="PF17690">
    <property type="entry name" value="DUF5537"/>
    <property type="match status" value="2"/>
</dbReference>
<comment type="caution">
    <text evidence="2">The sequence shown here is derived from an EMBL/GenBank/DDBJ whole genome shotgun (WGS) entry which is preliminary data.</text>
</comment>
<proteinExistence type="predicted"/>
<organism evidence="2 3">
    <name type="scientific">Molossus molossus</name>
    <name type="common">Pallas' mastiff bat</name>
    <name type="synonym">Vespertilio molossus</name>
    <dbReference type="NCBI Taxonomy" id="27622"/>
    <lineage>
        <taxon>Eukaryota</taxon>
        <taxon>Metazoa</taxon>
        <taxon>Chordata</taxon>
        <taxon>Craniata</taxon>
        <taxon>Vertebrata</taxon>
        <taxon>Euteleostomi</taxon>
        <taxon>Mammalia</taxon>
        <taxon>Eutheria</taxon>
        <taxon>Laurasiatheria</taxon>
        <taxon>Chiroptera</taxon>
        <taxon>Yangochiroptera</taxon>
        <taxon>Molossidae</taxon>
        <taxon>Molossus</taxon>
    </lineage>
</organism>
<dbReference type="InterPro" id="IPR040505">
    <property type="entry name" value="DUF5537"/>
</dbReference>
<keyword evidence="3" id="KW-1185">Reference proteome</keyword>
<feature type="region of interest" description="Disordered" evidence="1">
    <location>
        <begin position="80"/>
        <end position="109"/>
    </location>
</feature>
<accession>A0A7J8DSX4</accession>
<gene>
    <name evidence="2" type="ORF">HJG59_001945</name>
</gene>
<dbReference type="AlphaFoldDB" id="A0A7J8DSX4"/>
<dbReference type="FunCoup" id="A0A7J8DSX4">
    <property type="interactions" value="4"/>
</dbReference>
<evidence type="ECO:0000313" key="3">
    <source>
        <dbReference type="Proteomes" id="UP000550707"/>
    </source>
</evidence>
<dbReference type="Proteomes" id="UP000550707">
    <property type="component" value="Unassembled WGS sequence"/>
</dbReference>
<sequence length="232" mass="26393">MSLSPELLKEVKMPTLSPEIKCETSNVTRNSFDSYFLFENSWRKAVLETEKLRNEYTRAFGLEELREHVKMPYLPGLQSCPKSVSSSPPQVPSRRRCADAQMPPVSHSGEDMSSCLQVFYSPLRIAQRPGKEQSWQSGEVFIFYLLSSFLNMIKKTKEPCTVVPLQERAKGLLKHSNSSISLGSGFSDPLAGAPSQYLQRLSKMAMLECDTMRQETARKSRKGKKQELRDCW</sequence>
<name>A0A7J8DSX4_MOLMO</name>